<dbReference type="STRING" id="1236517.ADJ77_05635"/>
<dbReference type="GO" id="GO:0016491">
    <property type="term" value="F:oxidoreductase activity"/>
    <property type="evidence" value="ECO:0007669"/>
    <property type="project" value="InterPro"/>
</dbReference>
<dbReference type="InterPro" id="IPR013766">
    <property type="entry name" value="Thioredoxin_domain"/>
</dbReference>
<dbReference type="AlphaFoldDB" id="A0A0K1NJK1"/>
<dbReference type="Proteomes" id="UP000060345">
    <property type="component" value="Chromosome 1"/>
</dbReference>
<dbReference type="SUPFAM" id="SSF52833">
    <property type="entry name" value="Thioredoxin-like"/>
    <property type="match status" value="1"/>
</dbReference>
<dbReference type="eggNOG" id="COG0526">
    <property type="taxonomic scope" value="Bacteria"/>
</dbReference>
<protein>
    <submittedName>
        <fullName evidence="7">Cytochrome C biogenesis protein</fullName>
    </submittedName>
    <submittedName>
        <fullName evidence="8">Redoxin domain-containing protein</fullName>
    </submittedName>
</protein>
<dbReference type="Gene3D" id="3.40.30.10">
    <property type="entry name" value="Glutaredoxin"/>
    <property type="match status" value="1"/>
</dbReference>
<feature type="chain" id="PRO_5044544523" evidence="5">
    <location>
        <begin position="22"/>
        <end position="310"/>
    </location>
</feature>
<keyword evidence="5" id="KW-0732">Signal</keyword>
<dbReference type="Proteomes" id="UP000682005">
    <property type="component" value="Chromosome 1"/>
</dbReference>
<dbReference type="GO" id="GO:0017004">
    <property type="term" value="P:cytochrome complex assembly"/>
    <property type="evidence" value="ECO:0007669"/>
    <property type="project" value="UniProtKB-KW"/>
</dbReference>
<dbReference type="InterPro" id="IPR000866">
    <property type="entry name" value="AhpC/TSA"/>
</dbReference>
<dbReference type="PANTHER" id="PTHR42852">
    <property type="entry name" value="THIOL:DISULFIDE INTERCHANGE PROTEIN DSBE"/>
    <property type="match status" value="1"/>
</dbReference>
<evidence type="ECO:0000313" key="8">
    <source>
        <dbReference type="EMBL" id="QUB86912.1"/>
    </source>
</evidence>
<dbReference type="PANTHER" id="PTHR42852:SF6">
    <property type="entry name" value="THIOL:DISULFIDE INTERCHANGE PROTEIN DSBE"/>
    <property type="match status" value="1"/>
</dbReference>
<reference evidence="8 10" key="2">
    <citation type="submission" date="2021-03" db="EMBL/GenBank/DDBJ databases">
        <title>Human Oral Microbial Genomes.</title>
        <authorList>
            <person name="Johnston C.D."/>
            <person name="Chen T."/>
            <person name="Dewhirst F.E."/>
        </authorList>
    </citation>
    <scope>NUCLEOTIDE SEQUENCE [LARGE SCALE GENOMIC DNA]</scope>
    <source>
        <strain evidence="8 10">W1435</strain>
    </source>
</reference>
<keyword evidence="3" id="KW-1015">Disulfide bond</keyword>
<evidence type="ECO:0000256" key="3">
    <source>
        <dbReference type="ARBA" id="ARBA00023157"/>
    </source>
</evidence>
<name>A0A0K1NJK1_9BACT</name>
<dbReference type="GO" id="GO:0030313">
    <property type="term" value="C:cell envelope"/>
    <property type="evidence" value="ECO:0007669"/>
    <property type="project" value="UniProtKB-SubCell"/>
</dbReference>
<dbReference type="EMBL" id="CP072370">
    <property type="protein sequence ID" value="QUB86912.1"/>
    <property type="molecule type" value="Genomic_DNA"/>
</dbReference>
<dbReference type="InterPro" id="IPR050553">
    <property type="entry name" value="Thioredoxin_ResA/DsbE_sf"/>
</dbReference>
<dbReference type="KEGG" id="pfus:ADJ77_05635"/>
<dbReference type="PROSITE" id="PS51352">
    <property type="entry name" value="THIOREDOXIN_2"/>
    <property type="match status" value="1"/>
</dbReference>
<evidence type="ECO:0000313" key="9">
    <source>
        <dbReference type="Proteomes" id="UP000060345"/>
    </source>
</evidence>
<sequence length="310" mass="35505">MKRILLAAVCAIFMSAPAAFAQTTDTEQTTNLDAKYAVNMLKPGTRAPEFKLRTYDGRDISLSQYRGSYVVLDFWASWCPDCRRDIPAMKALYEQFRDYGVQFIGISFDTDREVWAKTYWGQYQMNWTQVSELKKFRKNTMIDQLYKVDWIPSMYLIAPDGKIVMGTVEINKLKAKLEALPLAPEVSKTDVLPTFEGGQEAIDSYFAQGQRRSIQSFRSKVHAEVTVVFNVEMDGTVTGARVVDVKNVQGTSKHFMKMNAEKQKRVLDNCVEYYKEQAVRLTNNMPKWNPAMQKGRPVKSRTSLTIVFQS</sequence>
<keyword evidence="4" id="KW-0676">Redox-active center</keyword>
<dbReference type="CDD" id="cd02966">
    <property type="entry name" value="TlpA_like_family"/>
    <property type="match status" value="1"/>
</dbReference>
<accession>A0A0K1NJK1</accession>
<dbReference type="Gene3D" id="3.30.1150.10">
    <property type="match status" value="1"/>
</dbReference>
<evidence type="ECO:0000256" key="4">
    <source>
        <dbReference type="ARBA" id="ARBA00023284"/>
    </source>
</evidence>
<gene>
    <name evidence="7" type="ORF">ADJ77_05635</name>
    <name evidence="8" type="ORF">J5A51_12710</name>
</gene>
<dbReference type="EMBL" id="CP012074">
    <property type="protein sequence ID" value="AKU69282.1"/>
    <property type="molecule type" value="Genomic_DNA"/>
</dbReference>
<feature type="domain" description="Thioredoxin" evidence="6">
    <location>
        <begin position="41"/>
        <end position="188"/>
    </location>
</feature>
<evidence type="ECO:0000256" key="2">
    <source>
        <dbReference type="ARBA" id="ARBA00022748"/>
    </source>
</evidence>
<dbReference type="eggNOG" id="COG0810">
    <property type="taxonomic scope" value="Bacteria"/>
</dbReference>
<evidence type="ECO:0000313" key="10">
    <source>
        <dbReference type="Proteomes" id="UP000682005"/>
    </source>
</evidence>
<reference evidence="7 9" key="1">
    <citation type="submission" date="2015-07" db="EMBL/GenBank/DDBJ databases">
        <authorList>
            <person name="Noorani M."/>
        </authorList>
    </citation>
    <scope>NUCLEOTIDE SEQUENCE [LARGE SCALE GENOMIC DNA]</scope>
    <source>
        <strain evidence="7 9">W1435</strain>
    </source>
</reference>
<evidence type="ECO:0000259" key="6">
    <source>
        <dbReference type="PROSITE" id="PS51352"/>
    </source>
</evidence>
<evidence type="ECO:0000256" key="1">
    <source>
        <dbReference type="ARBA" id="ARBA00004196"/>
    </source>
</evidence>
<comment type="subcellular location">
    <subcellularLocation>
        <location evidence="1">Cell envelope</location>
    </subcellularLocation>
</comment>
<dbReference type="GO" id="GO:0016209">
    <property type="term" value="F:antioxidant activity"/>
    <property type="evidence" value="ECO:0007669"/>
    <property type="project" value="InterPro"/>
</dbReference>
<dbReference type="RefSeq" id="WP_050696121.1">
    <property type="nucleotide sequence ID" value="NZ_CP012074.1"/>
</dbReference>
<dbReference type="InterPro" id="IPR036249">
    <property type="entry name" value="Thioredoxin-like_sf"/>
</dbReference>
<keyword evidence="10" id="KW-1185">Reference proteome</keyword>
<dbReference type="Pfam" id="PF00578">
    <property type="entry name" value="AhpC-TSA"/>
    <property type="match status" value="1"/>
</dbReference>
<proteinExistence type="predicted"/>
<evidence type="ECO:0000313" key="7">
    <source>
        <dbReference type="EMBL" id="AKU69282.1"/>
    </source>
</evidence>
<evidence type="ECO:0000256" key="5">
    <source>
        <dbReference type="SAM" id="SignalP"/>
    </source>
</evidence>
<feature type="signal peptide" evidence="5">
    <location>
        <begin position="1"/>
        <end position="21"/>
    </location>
</feature>
<keyword evidence="2" id="KW-0201">Cytochrome c-type biogenesis</keyword>
<organism evidence="7 9">
    <name type="scientific">Prevotella fusca JCM 17724</name>
    <dbReference type="NCBI Taxonomy" id="1236517"/>
    <lineage>
        <taxon>Bacteria</taxon>
        <taxon>Pseudomonadati</taxon>
        <taxon>Bacteroidota</taxon>
        <taxon>Bacteroidia</taxon>
        <taxon>Bacteroidales</taxon>
        <taxon>Prevotellaceae</taxon>
        <taxon>Prevotella</taxon>
    </lineage>
</organism>